<evidence type="ECO:0000256" key="1">
    <source>
        <dbReference type="SAM" id="Coils"/>
    </source>
</evidence>
<dbReference type="AlphaFoldDB" id="A0A0D9WMC5"/>
<reference evidence="2 3" key="1">
    <citation type="submission" date="2012-08" db="EMBL/GenBank/DDBJ databases">
        <title>Oryza genome evolution.</title>
        <authorList>
            <person name="Wing R.A."/>
        </authorList>
    </citation>
    <scope>NUCLEOTIDE SEQUENCE</scope>
</reference>
<reference evidence="3" key="2">
    <citation type="submission" date="2013-12" db="EMBL/GenBank/DDBJ databases">
        <authorList>
            <person name="Yu Y."/>
            <person name="Lee S."/>
            <person name="de Baynast K."/>
            <person name="Wissotski M."/>
            <person name="Liu L."/>
            <person name="Talag J."/>
            <person name="Goicoechea J."/>
            <person name="Angelova A."/>
            <person name="Jetty R."/>
            <person name="Kudrna D."/>
            <person name="Golser W."/>
            <person name="Rivera L."/>
            <person name="Zhang J."/>
            <person name="Wing R."/>
        </authorList>
    </citation>
    <scope>NUCLEOTIDE SEQUENCE</scope>
</reference>
<accession>A0A0D9WMC5</accession>
<protein>
    <submittedName>
        <fullName evidence="2">Uncharacterized protein</fullName>
    </submittedName>
</protein>
<dbReference type="Gramene" id="LPERR06G04140.1">
    <property type="protein sequence ID" value="LPERR06G04140.1"/>
    <property type="gene ID" value="LPERR06G04140"/>
</dbReference>
<dbReference type="EnsemblPlants" id="LPERR06G04140.1">
    <property type="protein sequence ID" value="LPERR06G04140.1"/>
    <property type="gene ID" value="LPERR06G04140"/>
</dbReference>
<feature type="coiled-coil region" evidence="1">
    <location>
        <begin position="20"/>
        <end position="47"/>
    </location>
</feature>
<dbReference type="Proteomes" id="UP000032180">
    <property type="component" value="Chromosome 6"/>
</dbReference>
<keyword evidence="3" id="KW-1185">Reference proteome</keyword>
<organism evidence="2 3">
    <name type="scientific">Leersia perrieri</name>
    <dbReference type="NCBI Taxonomy" id="77586"/>
    <lineage>
        <taxon>Eukaryota</taxon>
        <taxon>Viridiplantae</taxon>
        <taxon>Streptophyta</taxon>
        <taxon>Embryophyta</taxon>
        <taxon>Tracheophyta</taxon>
        <taxon>Spermatophyta</taxon>
        <taxon>Magnoliopsida</taxon>
        <taxon>Liliopsida</taxon>
        <taxon>Poales</taxon>
        <taxon>Poaceae</taxon>
        <taxon>BOP clade</taxon>
        <taxon>Oryzoideae</taxon>
        <taxon>Oryzeae</taxon>
        <taxon>Oryzinae</taxon>
        <taxon>Leersia</taxon>
    </lineage>
</organism>
<dbReference type="HOGENOM" id="CLU_2254002_0_0_1"/>
<evidence type="ECO:0000313" key="2">
    <source>
        <dbReference type="EnsemblPlants" id="LPERR06G04140.1"/>
    </source>
</evidence>
<evidence type="ECO:0000313" key="3">
    <source>
        <dbReference type="Proteomes" id="UP000032180"/>
    </source>
</evidence>
<proteinExistence type="predicted"/>
<reference evidence="2" key="3">
    <citation type="submission" date="2015-04" db="UniProtKB">
        <authorList>
            <consortium name="EnsemblPlants"/>
        </authorList>
    </citation>
    <scope>IDENTIFICATION</scope>
</reference>
<name>A0A0D9WMC5_9ORYZ</name>
<keyword evidence="1" id="KW-0175">Coiled coil</keyword>
<sequence length="104" mass="11252">MDKVEVAKNYEEACRVSDRLDGLMAEMASLKAAVGELEREIMEDDDDLTVTGEQFTDRMLELTRGLAALVGPMIELGPAITRVKLAADLLAATPDPHAPPSPEN</sequence>